<dbReference type="PANTHER" id="PTHR43705">
    <property type="entry name" value="HYDROXYACYLGLUTATHIONE HYDROLASE"/>
    <property type="match status" value="1"/>
</dbReference>
<dbReference type="HAMAP" id="MF_01374">
    <property type="entry name" value="Glyoxalase_2"/>
    <property type="match status" value="1"/>
</dbReference>
<keyword evidence="6 7" id="KW-0862">Zinc</keyword>
<feature type="binding site" evidence="7">
    <location>
        <position position="58"/>
    </location>
    <ligand>
        <name>Zn(2+)</name>
        <dbReference type="ChEBI" id="CHEBI:29105"/>
        <label>2</label>
    </ligand>
</feature>
<dbReference type="Pfam" id="PF00753">
    <property type="entry name" value="Lactamase_B"/>
    <property type="match status" value="1"/>
</dbReference>
<proteinExistence type="inferred from homology"/>
<feature type="binding site" evidence="7">
    <location>
        <position position="57"/>
    </location>
    <ligand>
        <name>Zn(2+)</name>
        <dbReference type="ChEBI" id="CHEBI:29105"/>
        <label>2</label>
    </ligand>
</feature>
<dbReference type="InterPro" id="IPR035680">
    <property type="entry name" value="Clx_II_MBL"/>
</dbReference>
<feature type="binding site" evidence="7">
    <location>
        <position position="110"/>
    </location>
    <ligand>
        <name>Zn(2+)</name>
        <dbReference type="ChEBI" id="CHEBI:29105"/>
        <label>1</label>
    </ligand>
</feature>
<feature type="binding site" evidence="7">
    <location>
        <position position="127"/>
    </location>
    <ligand>
        <name>Zn(2+)</name>
        <dbReference type="ChEBI" id="CHEBI:29105"/>
        <label>2</label>
    </ligand>
</feature>
<dbReference type="Pfam" id="PF16123">
    <property type="entry name" value="HAGH_C"/>
    <property type="match status" value="1"/>
</dbReference>
<reference evidence="9 10" key="1">
    <citation type="submission" date="2019-09" db="EMBL/GenBank/DDBJ databases">
        <authorList>
            <person name="Li Y."/>
        </authorList>
    </citation>
    <scope>NUCLEOTIDE SEQUENCE [LARGE SCALE GENOMIC DNA]</scope>
    <source>
        <strain evidence="9 10">L3-3HA</strain>
    </source>
</reference>
<feature type="binding site" evidence="7">
    <location>
        <position position="127"/>
    </location>
    <ligand>
        <name>Zn(2+)</name>
        <dbReference type="ChEBI" id="CHEBI:29105"/>
        <label>1</label>
    </ligand>
</feature>
<evidence type="ECO:0000256" key="3">
    <source>
        <dbReference type="ARBA" id="ARBA00006759"/>
    </source>
</evidence>
<dbReference type="InterPro" id="IPR036866">
    <property type="entry name" value="RibonucZ/Hydroxyglut_hydro"/>
</dbReference>
<dbReference type="GO" id="GO:0019243">
    <property type="term" value="P:methylglyoxal catabolic process to D-lactate via S-lactoyl-glutathione"/>
    <property type="evidence" value="ECO:0007669"/>
    <property type="project" value="UniProtKB-UniRule"/>
</dbReference>
<dbReference type="AlphaFoldDB" id="A0A5J5FS63"/>
<comment type="cofactor">
    <cofactor evidence="7">
        <name>Zn(2+)</name>
        <dbReference type="ChEBI" id="CHEBI:29105"/>
    </cofactor>
    <text evidence="7">Binds 2 Zn(2+) ions per subunit.</text>
</comment>
<sequence>MNLISIPALQDNYIWLLSDQNRHCIIVDPGDAQPVLRALKEHCLTPDAVLLTHHHRDHVGGVAEIKQQYKNIPIFGPEETKELGSTHIVADGDRLTLLNSEFSVISVPGHTLGHVAYYAKPYLFCGDTLFSAGCGRLFEGTPEQMYHSLQRLAALPDETLVCCAHEYTLSNITFAHAVWPENSAIEASLREIKRSREKGQASLPVTLKSERVINLFLRCHDADLQRKLNIEPGKEQDWRIFALLRSKKDSF</sequence>
<evidence type="ECO:0000256" key="1">
    <source>
        <dbReference type="ARBA" id="ARBA00001623"/>
    </source>
</evidence>
<comment type="function">
    <text evidence="7">Thiolesterase that catalyzes the hydrolysis of S-D-lactoyl-glutathione to form glutathione and D-lactic acid.</text>
</comment>
<dbReference type="Gene3D" id="3.60.15.10">
    <property type="entry name" value="Ribonuclease Z/Hydroxyacylglutathione hydrolase-like"/>
    <property type="match status" value="1"/>
</dbReference>
<feature type="binding site" evidence="7">
    <location>
        <position position="53"/>
    </location>
    <ligand>
        <name>Zn(2+)</name>
        <dbReference type="ChEBI" id="CHEBI:29105"/>
        <label>1</label>
    </ligand>
</feature>
<dbReference type="NCBIfam" id="TIGR03413">
    <property type="entry name" value="GSH_gloB"/>
    <property type="match status" value="1"/>
</dbReference>
<comment type="caution">
    <text evidence="9">The sequence shown here is derived from an EMBL/GenBank/DDBJ whole genome shotgun (WGS) entry which is preliminary data.</text>
</comment>
<evidence type="ECO:0000256" key="5">
    <source>
        <dbReference type="ARBA" id="ARBA00022801"/>
    </source>
</evidence>
<dbReference type="EC" id="3.1.2.6" evidence="7"/>
<comment type="similarity">
    <text evidence="3 7">Belongs to the metallo-beta-lactamase superfamily. Glyoxalase II family.</text>
</comment>
<dbReference type="InterPro" id="IPR050110">
    <property type="entry name" value="Glyoxalase_II_hydrolase"/>
</dbReference>
<feature type="domain" description="Metallo-beta-lactamase" evidence="8">
    <location>
        <begin position="11"/>
        <end position="165"/>
    </location>
</feature>
<evidence type="ECO:0000259" key="8">
    <source>
        <dbReference type="SMART" id="SM00849"/>
    </source>
</evidence>
<evidence type="ECO:0000256" key="4">
    <source>
        <dbReference type="ARBA" id="ARBA00022723"/>
    </source>
</evidence>
<evidence type="ECO:0000256" key="2">
    <source>
        <dbReference type="ARBA" id="ARBA00004963"/>
    </source>
</evidence>
<dbReference type="UniPathway" id="UPA00619">
    <property type="reaction ID" value="UER00676"/>
</dbReference>
<dbReference type="CDD" id="cd07723">
    <property type="entry name" value="hydroxyacylglutathione_hydrolase_MBL-fold"/>
    <property type="match status" value="1"/>
</dbReference>
<comment type="subunit">
    <text evidence="7">Monomer.</text>
</comment>
<name>A0A5J5FS63_9GAMM</name>
<dbReference type="OrthoDB" id="9802248at2"/>
<evidence type="ECO:0000313" key="9">
    <source>
        <dbReference type="EMBL" id="KAA8995911.1"/>
    </source>
</evidence>
<dbReference type="RefSeq" id="WP_150437369.1">
    <property type="nucleotide sequence ID" value="NZ_VYKJ01000016.1"/>
</dbReference>
<dbReference type="SUPFAM" id="SSF56281">
    <property type="entry name" value="Metallo-hydrolase/oxidoreductase"/>
    <property type="match status" value="1"/>
</dbReference>
<dbReference type="GO" id="GO:0046872">
    <property type="term" value="F:metal ion binding"/>
    <property type="evidence" value="ECO:0007669"/>
    <property type="project" value="UniProtKB-KW"/>
</dbReference>
<feature type="binding site" evidence="7">
    <location>
        <position position="55"/>
    </location>
    <ligand>
        <name>Zn(2+)</name>
        <dbReference type="ChEBI" id="CHEBI:29105"/>
        <label>1</label>
    </ligand>
</feature>
<dbReference type="SMART" id="SM00849">
    <property type="entry name" value="Lactamase_B"/>
    <property type="match status" value="1"/>
</dbReference>
<keyword evidence="4 7" id="KW-0479">Metal-binding</keyword>
<dbReference type="InterPro" id="IPR032282">
    <property type="entry name" value="HAGH_C"/>
</dbReference>
<gene>
    <name evidence="7 9" type="primary">gloB</name>
    <name evidence="9" type="ORF">FJU30_23385</name>
</gene>
<dbReference type="PIRSF" id="PIRSF005457">
    <property type="entry name" value="Glx"/>
    <property type="match status" value="1"/>
</dbReference>
<dbReference type="GO" id="GO:0004416">
    <property type="term" value="F:hydroxyacylglutathione hydrolase activity"/>
    <property type="evidence" value="ECO:0007669"/>
    <property type="project" value="UniProtKB-UniRule"/>
</dbReference>
<feature type="binding site" evidence="7">
    <location>
        <position position="165"/>
    </location>
    <ligand>
        <name>Zn(2+)</name>
        <dbReference type="ChEBI" id="CHEBI:29105"/>
        <label>2</label>
    </ligand>
</feature>
<comment type="pathway">
    <text evidence="2 7">Secondary metabolite metabolism; methylglyoxal degradation; (R)-lactate from methylglyoxal: step 2/2.</text>
</comment>
<evidence type="ECO:0000256" key="6">
    <source>
        <dbReference type="ARBA" id="ARBA00022833"/>
    </source>
</evidence>
<dbReference type="PANTHER" id="PTHR43705:SF1">
    <property type="entry name" value="HYDROXYACYLGLUTATHIONE HYDROLASE GLOB"/>
    <property type="match status" value="1"/>
</dbReference>
<dbReference type="Proteomes" id="UP000335415">
    <property type="component" value="Unassembled WGS sequence"/>
</dbReference>
<accession>A0A5J5FS63</accession>
<evidence type="ECO:0000256" key="7">
    <source>
        <dbReference type="HAMAP-Rule" id="MF_01374"/>
    </source>
</evidence>
<dbReference type="EMBL" id="VYKJ01000016">
    <property type="protein sequence ID" value="KAA8995911.1"/>
    <property type="molecule type" value="Genomic_DNA"/>
</dbReference>
<comment type="catalytic activity">
    <reaction evidence="1 7">
        <text>an S-(2-hydroxyacyl)glutathione + H2O = a 2-hydroxy carboxylate + glutathione + H(+)</text>
        <dbReference type="Rhea" id="RHEA:21864"/>
        <dbReference type="ChEBI" id="CHEBI:15377"/>
        <dbReference type="ChEBI" id="CHEBI:15378"/>
        <dbReference type="ChEBI" id="CHEBI:57925"/>
        <dbReference type="ChEBI" id="CHEBI:58896"/>
        <dbReference type="ChEBI" id="CHEBI:71261"/>
        <dbReference type="EC" id="3.1.2.6"/>
    </reaction>
</comment>
<keyword evidence="10" id="KW-1185">Reference proteome</keyword>
<keyword evidence="5 7" id="KW-0378">Hydrolase</keyword>
<evidence type="ECO:0000313" key="10">
    <source>
        <dbReference type="Proteomes" id="UP000335415"/>
    </source>
</evidence>
<dbReference type="InterPro" id="IPR017782">
    <property type="entry name" value="Hydroxyacylglutathione_Hdrlase"/>
</dbReference>
<dbReference type="InterPro" id="IPR001279">
    <property type="entry name" value="Metallo-B-lactamas"/>
</dbReference>
<organism evidence="9 10">
    <name type="scientific">Affinibrenneria salicis</name>
    <dbReference type="NCBI Taxonomy" id="2590031"/>
    <lineage>
        <taxon>Bacteria</taxon>
        <taxon>Pseudomonadati</taxon>
        <taxon>Pseudomonadota</taxon>
        <taxon>Gammaproteobacteria</taxon>
        <taxon>Enterobacterales</taxon>
        <taxon>Pectobacteriaceae</taxon>
        <taxon>Affinibrenneria</taxon>
    </lineage>
</organism>
<protein>
    <recommendedName>
        <fullName evidence="7">Hydroxyacylglutathione hydrolase</fullName>
        <ecNumber evidence="7">3.1.2.6</ecNumber>
    </recommendedName>
    <alternativeName>
        <fullName evidence="7">Glyoxalase II</fullName>
        <shortName evidence="7">Glx II</shortName>
    </alternativeName>
</protein>